<dbReference type="AlphaFoldDB" id="A0A1B8A6N2"/>
<dbReference type="EMBL" id="LYXU01000115">
    <property type="protein sequence ID" value="OBS16144.1"/>
    <property type="molecule type" value="Genomic_DNA"/>
</dbReference>
<sequence length="110" mass="12562">MKQHAWLSITDPDDKVVEFTYWTSFCPFCKIIRIKVLECIAVFNEEERFGDKMKNMPETPNPSAGRILPLKLVAYRFDCSFIACGVIENNASNLVACNQPEVIQHLHNNG</sequence>
<evidence type="ECO:0000313" key="2">
    <source>
        <dbReference type="Proteomes" id="UP000091967"/>
    </source>
</evidence>
<protein>
    <submittedName>
        <fullName evidence="1">Uncharacterized protein</fullName>
    </submittedName>
</protein>
<dbReference type="Proteomes" id="UP000091967">
    <property type="component" value="Unassembled WGS sequence"/>
</dbReference>
<keyword evidence="2" id="KW-1185">Reference proteome</keyword>
<reference evidence="1 2" key="1">
    <citation type="submission" date="2016-06" db="EMBL/GenBank/DDBJ databases">
        <title>Living apart together: crosstalk between the core and supernumerary genomes in a fungal plant pathogen.</title>
        <authorList>
            <person name="Vanheule A."/>
            <person name="Audenaert K."/>
            <person name="Warris S."/>
            <person name="Van De Geest H."/>
            <person name="Schijlen E."/>
            <person name="Hofte M."/>
            <person name="De Saeger S."/>
            <person name="Haesaert G."/>
            <person name="Waalwijk C."/>
            <person name="Van Der Lee T."/>
        </authorList>
    </citation>
    <scope>NUCLEOTIDE SEQUENCE [LARGE SCALE GENOMIC DNA]</scope>
    <source>
        <strain evidence="1 2">2516</strain>
    </source>
</reference>
<evidence type="ECO:0000313" key="1">
    <source>
        <dbReference type="EMBL" id="OBS16144.1"/>
    </source>
</evidence>
<name>A0A1B8A6N2_FUSPO</name>
<proteinExistence type="predicted"/>
<gene>
    <name evidence="1" type="ORF">FPOA_27816</name>
</gene>
<comment type="caution">
    <text evidence="1">The sequence shown here is derived from an EMBL/GenBank/DDBJ whole genome shotgun (WGS) entry which is preliminary data.</text>
</comment>
<organism evidence="1 2">
    <name type="scientific">Fusarium poae</name>
    <dbReference type="NCBI Taxonomy" id="36050"/>
    <lineage>
        <taxon>Eukaryota</taxon>
        <taxon>Fungi</taxon>
        <taxon>Dikarya</taxon>
        <taxon>Ascomycota</taxon>
        <taxon>Pezizomycotina</taxon>
        <taxon>Sordariomycetes</taxon>
        <taxon>Hypocreomycetidae</taxon>
        <taxon>Hypocreales</taxon>
        <taxon>Nectriaceae</taxon>
        <taxon>Fusarium</taxon>
    </lineage>
</organism>
<accession>A0A1B8A6N2</accession>